<dbReference type="Pfam" id="PF01212">
    <property type="entry name" value="Beta_elim_lyase"/>
    <property type="match status" value="1"/>
</dbReference>
<reference evidence="6 7" key="1">
    <citation type="submission" date="2024-04" db="EMBL/GenBank/DDBJ databases">
        <title>Novel species of the genus Ideonella isolated from streams.</title>
        <authorList>
            <person name="Lu H."/>
        </authorList>
    </citation>
    <scope>NUCLEOTIDE SEQUENCE [LARGE SCALE GENOMIC DNA]</scope>
    <source>
        <strain evidence="6 7">DXS29W</strain>
    </source>
</reference>
<name>A0ABU9C1N8_9BURK</name>
<comment type="cofactor">
    <cofactor evidence="1">
        <name>pyridoxal 5'-phosphate</name>
        <dbReference type="ChEBI" id="CHEBI:597326"/>
    </cofactor>
</comment>
<dbReference type="InterPro" id="IPR015422">
    <property type="entry name" value="PyrdxlP-dep_Trfase_small"/>
</dbReference>
<comment type="similarity">
    <text evidence="2">Belongs to the threonine aldolase family.</text>
</comment>
<dbReference type="PANTHER" id="PTHR48097:SF9">
    <property type="entry name" value="L-THREONINE ALDOLASE"/>
    <property type="match status" value="1"/>
</dbReference>
<dbReference type="Proteomes" id="UP001371218">
    <property type="component" value="Unassembled WGS sequence"/>
</dbReference>
<dbReference type="EMBL" id="JBBUTG010000034">
    <property type="protein sequence ID" value="MEK8034760.1"/>
    <property type="molecule type" value="Genomic_DNA"/>
</dbReference>
<evidence type="ECO:0000256" key="2">
    <source>
        <dbReference type="ARBA" id="ARBA00006966"/>
    </source>
</evidence>
<dbReference type="InterPro" id="IPR001597">
    <property type="entry name" value="ArAA_b-elim_lyase/Thr_aldolase"/>
</dbReference>
<feature type="domain" description="Aromatic amino acid beta-eliminating lyase/threonine aldolase" evidence="5">
    <location>
        <begin position="7"/>
        <end position="292"/>
    </location>
</feature>
<dbReference type="NCBIfam" id="NF041359">
    <property type="entry name" value="GntG_guanitoxin"/>
    <property type="match status" value="1"/>
</dbReference>
<proteinExistence type="inferred from homology"/>
<dbReference type="Gene3D" id="3.40.640.10">
    <property type="entry name" value="Type I PLP-dependent aspartate aminotransferase-like (Major domain)"/>
    <property type="match status" value="1"/>
</dbReference>
<dbReference type="InterPro" id="IPR015424">
    <property type="entry name" value="PyrdxlP-dep_Trfase"/>
</dbReference>
<gene>
    <name evidence="6" type="ORF">AACH06_28410</name>
</gene>
<evidence type="ECO:0000256" key="4">
    <source>
        <dbReference type="ARBA" id="ARBA00022898"/>
    </source>
</evidence>
<dbReference type="InterPro" id="IPR023603">
    <property type="entry name" value="Low_specificity_L-TA-like"/>
</dbReference>
<evidence type="ECO:0000259" key="5">
    <source>
        <dbReference type="Pfam" id="PF01212"/>
    </source>
</evidence>
<dbReference type="PANTHER" id="PTHR48097">
    <property type="entry name" value="L-THREONINE ALDOLASE-RELATED"/>
    <property type="match status" value="1"/>
</dbReference>
<dbReference type="SUPFAM" id="SSF53383">
    <property type="entry name" value="PLP-dependent transferases"/>
    <property type="match status" value="1"/>
</dbReference>
<dbReference type="PIRSF" id="PIRSF017617">
    <property type="entry name" value="Thr_aldolase"/>
    <property type="match status" value="1"/>
</dbReference>
<evidence type="ECO:0000313" key="6">
    <source>
        <dbReference type="EMBL" id="MEK8034760.1"/>
    </source>
</evidence>
<comment type="caution">
    <text evidence="6">The sequence shown here is derived from an EMBL/GenBank/DDBJ whole genome shotgun (WGS) entry which is preliminary data.</text>
</comment>
<dbReference type="InterPro" id="IPR015421">
    <property type="entry name" value="PyrdxlP-dep_Trfase_major"/>
</dbReference>
<evidence type="ECO:0000256" key="3">
    <source>
        <dbReference type="ARBA" id="ARBA00011881"/>
    </source>
</evidence>
<dbReference type="Gene3D" id="3.90.1150.10">
    <property type="entry name" value="Aspartate Aminotransferase, domain 1"/>
    <property type="match status" value="1"/>
</dbReference>
<accession>A0ABU9C1N8</accession>
<dbReference type="RefSeq" id="WP_341429191.1">
    <property type="nucleotide sequence ID" value="NZ_JBBUTG010000034.1"/>
</dbReference>
<organism evidence="6 7">
    <name type="scientific">Ideonella lacteola</name>
    <dbReference type="NCBI Taxonomy" id="2984193"/>
    <lineage>
        <taxon>Bacteria</taxon>
        <taxon>Pseudomonadati</taxon>
        <taxon>Pseudomonadota</taxon>
        <taxon>Betaproteobacteria</taxon>
        <taxon>Burkholderiales</taxon>
        <taxon>Sphaerotilaceae</taxon>
        <taxon>Ideonella</taxon>
    </lineage>
</organism>
<comment type="subunit">
    <text evidence="3">Homotetramer.</text>
</comment>
<protein>
    <submittedName>
        <fullName evidence="6">Threonine aldolase family protein</fullName>
    </submittedName>
</protein>
<evidence type="ECO:0000313" key="7">
    <source>
        <dbReference type="Proteomes" id="UP001371218"/>
    </source>
</evidence>
<evidence type="ECO:0000256" key="1">
    <source>
        <dbReference type="ARBA" id="ARBA00001933"/>
    </source>
</evidence>
<sequence>MKDDIVDLRSDTLSRPTPAMLQAMAQAETGDDCFGEDKTVHALEEHVAGLFGKEAALLMPTGTMSNQVALRVLVDRGNEVICDASHHINFFEAAQTADFSGVSLNPVQTQDGVLDVATIQSSIETRARWSHSYAVPKLVWHENTVNGRGGRVVPLATLQQVRDWTAQQGLATYMDGARVWNASVASGVSLAQYGQTATALSVCFAKGLGAPMGSALVGSRDVITQARRWRKWYGGGLHQSGVVAAAALYALRHHLPLLADDHENARHFALGLMDTGCVDVVVPETNIALFDISRLGIEPGRFVSMADWLGVKLLAWRGQVIRAVFCLNTTRKQTLNATTRIASLIERIAARGGVAGAAAAEGAAANWAGVSTP</sequence>
<keyword evidence="7" id="KW-1185">Reference proteome</keyword>
<keyword evidence="4" id="KW-0663">Pyridoxal phosphate</keyword>